<dbReference type="AlphaFoldDB" id="A0A238JIG8"/>
<dbReference type="GO" id="GO:0005524">
    <property type="term" value="F:ATP binding"/>
    <property type="evidence" value="ECO:0007669"/>
    <property type="project" value="UniProtKB-KW"/>
</dbReference>
<dbReference type="SUPFAM" id="SSF53623">
    <property type="entry name" value="MurD-like peptide ligases, catalytic domain"/>
    <property type="match status" value="1"/>
</dbReference>
<evidence type="ECO:0000256" key="4">
    <source>
        <dbReference type="SAM" id="Phobius"/>
    </source>
</evidence>
<dbReference type="InterPro" id="IPR036565">
    <property type="entry name" value="Mur-like_cat_sf"/>
</dbReference>
<sequence>MMIFAKLCLLASLIFLLFTRVRTLLTYFQQEEYDGKRFVGAWSDVRLFDVKATVATLVAVVLGANGMGAVLTTLLLSVAFVVLAYLEGQHRFKKALARTERAMRIYWLTFGSVAVLALLTLLHPLCALVALHAAPFVMIVANKVLQPLQVKINEGYQSEARAKLERLDPIRIGITGSFGKTTVKHMFAEILEASGPVYYSPGSINTVLGHTRHIRQRLQWSHKYFVAEMGAYGIGSIKRLCDFVHPNYGIITAVGDAHTERFGSIEAIAQAKSELATEVCSAGGTVVLNAKLLDYAPFAKIRETYGARAVTVGFEDADVVISHQELDGGSWSISLSSQNPDLDGITYELPLLGEHNVLNSALAVVMAATIDPKIVAQIPYFTRTVAQVPHRLQKVGAPGTALILDDAYNSNEMGFMSAVASMDKLAKQRGGRRILVTPGIAELGLEHDRVHDRLGKFSAEKCDMIYVVNPDRIRSFVDSTKSGAAKVIEVATFSDARALIAKELHEDDVILYENDLPDLLEEKRIL</sequence>
<dbReference type="InterPro" id="IPR051046">
    <property type="entry name" value="MurCDEF_CellWall_CoF430Synth"/>
</dbReference>
<keyword evidence="3" id="KW-0067">ATP-binding</keyword>
<dbReference type="PANTHER" id="PTHR43024:SF1">
    <property type="entry name" value="UDP-N-ACETYLMURAMOYL-TRIPEPTIDE--D-ALANYL-D-ALANINE LIGASE"/>
    <property type="match status" value="1"/>
</dbReference>
<dbReference type="Gene3D" id="3.90.190.20">
    <property type="entry name" value="Mur ligase, C-terminal domain"/>
    <property type="match status" value="1"/>
</dbReference>
<feature type="transmembrane region" description="Helical" evidence="4">
    <location>
        <begin position="105"/>
        <end position="131"/>
    </location>
</feature>
<reference evidence="8" key="1">
    <citation type="submission" date="2017-05" db="EMBL/GenBank/DDBJ databases">
        <authorList>
            <person name="Rodrigo-Torres L."/>
            <person name="Arahal R. D."/>
            <person name="Lucena T."/>
        </authorList>
    </citation>
    <scope>NUCLEOTIDE SEQUENCE [LARGE SCALE GENOMIC DNA]</scope>
    <source>
        <strain evidence="8">CECT 8649</strain>
    </source>
</reference>
<dbReference type="GO" id="GO:0047480">
    <property type="term" value="F:UDP-N-acetylmuramoyl-tripeptide-D-alanyl-D-alanine ligase activity"/>
    <property type="evidence" value="ECO:0007669"/>
    <property type="project" value="UniProtKB-EC"/>
</dbReference>
<keyword evidence="1 7" id="KW-0436">Ligase</keyword>
<dbReference type="EC" id="6.3.2.10" evidence="7"/>
<dbReference type="InterPro" id="IPR004101">
    <property type="entry name" value="Mur_ligase_C"/>
</dbReference>
<dbReference type="RefSeq" id="WP_099249120.1">
    <property type="nucleotide sequence ID" value="NZ_FXXP01000003.1"/>
</dbReference>
<dbReference type="EMBL" id="FXXP01000003">
    <property type="protein sequence ID" value="SMX30245.1"/>
    <property type="molecule type" value="Genomic_DNA"/>
</dbReference>
<keyword evidence="2" id="KW-0547">Nucleotide-binding</keyword>
<evidence type="ECO:0000259" key="5">
    <source>
        <dbReference type="Pfam" id="PF02875"/>
    </source>
</evidence>
<dbReference type="InterPro" id="IPR013221">
    <property type="entry name" value="Mur_ligase_cen"/>
</dbReference>
<evidence type="ECO:0000256" key="2">
    <source>
        <dbReference type="ARBA" id="ARBA00022741"/>
    </source>
</evidence>
<dbReference type="Proteomes" id="UP000225972">
    <property type="component" value="Unassembled WGS sequence"/>
</dbReference>
<protein>
    <submittedName>
        <fullName evidence="7">UDP-N-acetylmuramoyl-tripeptide--D-alanyl-D-alanine ligase</fullName>
        <ecNumber evidence="7">6.3.2.10</ecNumber>
    </submittedName>
</protein>
<evidence type="ECO:0000256" key="3">
    <source>
        <dbReference type="ARBA" id="ARBA00022840"/>
    </source>
</evidence>
<feature type="domain" description="Mur ligase central" evidence="6">
    <location>
        <begin position="174"/>
        <end position="366"/>
    </location>
</feature>
<dbReference type="InterPro" id="IPR036615">
    <property type="entry name" value="Mur_ligase_C_dom_sf"/>
</dbReference>
<dbReference type="OrthoDB" id="9801978at2"/>
<keyword evidence="4" id="KW-0812">Transmembrane</keyword>
<dbReference type="Pfam" id="PF02875">
    <property type="entry name" value="Mur_ligase_C"/>
    <property type="match status" value="1"/>
</dbReference>
<accession>A0A238JIG8</accession>
<dbReference type="PANTHER" id="PTHR43024">
    <property type="entry name" value="UDP-N-ACETYLMURAMOYL-TRIPEPTIDE--D-ALANYL-D-ALANINE LIGASE"/>
    <property type="match status" value="1"/>
</dbReference>
<keyword evidence="8" id="KW-1185">Reference proteome</keyword>
<organism evidence="7 8">
    <name type="scientific">Pelagimonas phthalicica</name>
    <dbReference type="NCBI Taxonomy" id="1037362"/>
    <lineage>
        <taxon>Bacteria</taxon>
        <taxon>Pseudomonadati</taxon>
        <taxon>Pseudomonadota</taxon>
        <taxon>Alphaproteobacteria</taxon>
        <taxon>Rhodobacterales</taxon>
        <taxon>Roseobacteraceae</taxon>
        <taxon>Pelagimonas</taxon>
    </lineage>
</organism>
<keyword evidence="4" id="KW-0472">Membrane</keyword>
<feature type="domain" description="Mur ligase C-terminal" evidence="5">
    <location>
        <begin position="390"/>
        <end position="511"/>
    </location>
</feature>
<dbReference type="Pfam" id="PF08245">
    <property type="entry name" value="Mur_ligase_M"/>
    <property type="match status" value="1"/>
</dbReference>
<proteinExistence type="predicted"/>
<gene>
    <name evidence="7" type="primary">murF</name>
    <name evidence="7" type="ORF">TRP8649_04388</name>
</gene>
<feature type="transmembrane region" description="Helical" evidence="4">
    <location>
        <begin position="52"/>
        <end position="85"/>
    </location>
</feature>
<evidence type="ECO:0000256" key="1">
    <source>
        <dbReference type="ARBA" id="ARBA00022598"/>
    </source>
</evidence>
<dbReference type="SUPFAM" id="SSF53244">
    <property type="entry name" value="MurD-like peptide ligases, peptide-binding domain"/>
    <property type="match status" value="1"/>
</dbReference>
<dbReference type="Gene3D" id="3.40.1190.10">
    <property type="entry name" value="Mur-like, catalytic domain"/>
    <property type="match status" value="1"/>
</dbReference>
<name>A0A238JIG8_9RHOB</name>
<keyword evidence="4" id="KW-1133">Transmembrane helix</keyword>
<evidence type="ECO:0000313" key="8">
    <source>
        <dbReference type="Proteomes" id="UP000225972"/>
    </source>
</evidence>
<evidence type="ECO:0000313" key="7">
    <source>
        <dbReference type="EMBL" id="SMX30245.1"/>
    </source>
</evidence>
<evidence type="ECO:0000259" key="6">
    <source>
        <dbReference type="Pfam" id="PF08245"/>
    </source>
</evidence>